<proteinExistence type="predicted"/>
<gene>
    <name evidence="1" type="ORF">CK203_035916</name>
</gene>
<accession>A0A438I089</accession>
<evidence type="ECO:0000313" key="1">
    <source>
        <dbReference type="EMBL" id="RVW90050.1"/>
    </source>
</evidence>
<dbReference type="EMBL" id="QGNW01000158">
    <property type="protein sequence ID" value="RVW90050.1"/>
    <property type="molecule type" value="Genomic_DNA"/>
</dbReference>
<dbReference type="AlphaFoldDB" id="A0A438I089"/>
<dbReference type="Proteomes" id="UP000288805">
    <property type="component" value="Unassembled WGS sequence"/>
</dbReference>
<reference evidence="1 2" key="1">
    <citation type="journal article" date="2018" name="PLoS Genet.">
        <title>Population sequencing reveals clonal diversity and ancestral inbreeding in the grapevine cultivar Chardonnay.</title>
        <authorList>
            <person name="Roach M.J."/>
            <person name="Johnson D.L."/>
            <person name="Bohlmann J."/>
            <person name="van Vuuren H.J."/>
            <person name="Jones S.J."/>
            <person name="Pretorius I.S."/>
            <person name="Schmidt S.A."/>
            <person name="Borneman A.R."/>
        </authorList>
    </citation>
    <scope>NUCLEOTIDE SEQUENCE [LARGE SCALE GENOMIC DNA]</scope>
    <source>
        <strain evidence="2">cv. Chardonnay</strain>
        <tissue evidence="1">Leaf</tissue>
    </source>
</reference>
<sequence length="129" mass="14425">MHVVSWGVVCKDKKYGGLGIRRLKILNWALPSKCLWRFANKHNIYGEPLEEDEMVLESGKLFKLENGTRTKSCWDRWVGEGPLKVPFLLPFSLASAKDAIVADLWAGGRNGAIGFCGLEGTSKIGKWME</sequence>
<protein>
    <submittedName>
        <fullName evidence="1">Uncharacterized protein</fullName>
    </submittedName>
</protein>
<comment type="caution">
    <text evidence="1">The sequence shown here is derived from an EMBL/GenBank/DDBJ whole genome shotgun (WGS) entry which is preliminary data.</text>
</comment>
<organism evidence="1 2">
    <name type="scientific">Vitis vinifera</name>
    <name type="common">Grape</name>
    <dbReference type="NCBI Taxonomy" id="29760"/>
    <lineage>
        <taxon>Eukaryota</taxon>
        <taxon>Viridiplantae</taxon>
        <taxon>Streptophyta</taxon>
        <taxon>Embryophyta</taxon>
        <taxon>Tracheophyta</taxon>
        <taxon>Spermatophyta</taxon>
        <taxon>Magnoliopsida</taxon>
        <taxon>eudicotyledons</taxon>
        <taxon>Gunneridae</taxon>
        <taxon>Pentapetalae</taxon>
        <taxon>rosids</taxon>
        <taxon>Vitales</taxon>
        <taxon>Vitaceae</taxon>
        <taxon>Viteae</taxon>
        <taxon>Vitis</taxon>
    </lineage>
</organism>
<name>A0A438I089_VITVI</name>
<evidence type="ECO:0000313" key="2">
    <source>
        <dbReference type="Proteomes" id="UP000288805"/>
    </source>
</evidence>